<dbReference type="InterPro" id="IPR009045">
    <property type="entry name" value="Zn_M74/Hedgehog-like"/>
</dbReference>
<evidence type="ECO:0000313" key="4">
    <source>
        <dbReference type="Proteomes" id="UP000257144"/>
    </source>
</evidence>
<name>A0A3D8GWH7_9BACI</name>
<gene>
    <name evidence="3" type="ORF">DRW41_04390</name>
</gene>
<organism evidence="3 4">
    <name type="scientific">Neobacillus piezotolerans</name>
    <dbReference type="NCBI Taxonomy" id="2259171"/>
    <lineage>
        <taxon>Bacteria</taxon>
        <taxon>Bacillati</taxon>
        <taxon>Bacillota</taxon>
        <taxon>Bacilli</taxon>
        <taxon>Bacillales</taxon>
        <taxon>Bacillaceae</taxon>
        <taxon>Neobacillus</taxon>
    </lineage>
</organism>
<dbReference type="InterPro" id="IPR052179">
    <property type="entry name" value="DD-CPase-like"/>
</dbReference>
<dbReference type="InterPro" id="IPR039561">
    <property type="entry name" value="Peptidase_M15C"/>
</dbReference>
<protein>
    <submittedName>
        <fullName evidence="3">M15 family peptidase</fullName>
    </submittedName>
</protein>
<dbReference type="PANTHER" id="PTHR34385:SF1">
    <property type="entry name" value="PEPTIDOGLYCAN L-ALANYL-D-GLUTAMATE ENDOPEPTIDASE CWLK"/>
    <property type="match status" value="1"/>
</dbReference>
<feature type="domain" description="Peptidase M15C" evidence="2">
    <location>
        <begin position="95"/>
        <end position="162"/>
    </location>
</feature>
<keyword evidence="4" id="KW-1185">Reference proteome</keyword>
<reference evidence="3 4" key="1">
    <citation type="submission" date="2018-07" db="EMBL/GenBank/DDBJ databases">
        <title>Bacillus sp. YLB-04 draft genome sequence.</title>
        <authorList>
            <person name="Yu L."/>
            <person name="Tang X."/>
        </authorList>
    </citation>
    <scope>NUCLEOTIDE SEQUENCE [LARGE SCALE GENOMIC DNA]</scope>
    <source>
        <strain evidence="3 4">YLB-04</strain>
    </source>
</reference>
<accession>A0A3D8GWH7</accession>
<comment type="caution">
    <text evidence="3">The sequence shown here is derived from an EMBL/GenBank/DDBJ whole genome shotgun (WGS) entry which is preliminary data.</text>
</comment>
<sequence length="190" mass="21203">MMRKAKRYMAAITIAAVLFLVWRAMGYPGYNYGNVPMPTDLHPSVREKADELVALAAKKGIRIQLIEGFRTAEEQDRLYAQGRTEIGQVVTYARGGESYHNYGLAVDFALTKEDGSLIWDMGHDMNGNARPDWEEVATLAKGLGFEWGGDWEQFKDYPHLQMSFGLSISDLKRGKRPPGQAVAGENETNG</sequence>
<proteinExistence type="predicted"/>
<evidence type="ECO:0000313" key="3">
    <source>
        <dbReference type="EMBL" id="RDU38804.1"/>
    </source>
</evidence>
<dbReference type="Proteomes" id="UP000257144">
    <property type="component" value="Unassembled WGS sequence"/>
</dbReference>
<dbReference type="Gene3D" id="3.30.1380.10">
    <property type="match status" value="1"/>
</dbReference>
<dbReference type="PANTHER" id="PTHR34385">
    <property type="entry name" value="D-ALANYL-D-ALANINE CARBOXYPEPTIDASE"/>
    <property type="match status" value="1"/>
</dbReference>
<dbReference type="EMBL" id="QNQT01000001">
    <property type="protein sequence ID" value="RDU38804.1"/>
    <property type="molecule type" value="Genomic_DNA"/>
</dbReference>
<dbReference type="GO" id="GO:0008233">
    <property type="term" value="F:peptidase activity"/>
    <property type="evidence" value="ECO:0007669"/>
    <property type="project" value="InterPro"/>
</dbReference>
<dbReference type="OrthoDB" id="9799970at2"/>
<evidence type="ECO:0000256" key="1">
    <source>
        <dbReference type="SAM" id="MobiDB-lite"/>
    </source>
</evidence>
<dbReference type="AlphaFoldDB" id="A0A3D8GWH7"/>
<evidence type="ECO:0000259" key="2">
    <source>
        <dbReference type="Pfam" id="PF13539"/>
    </source>
</evidence>
<dbReference type="Pfam" id="PF13539">
    <property type="entry name" value="Peptidase_M15_4"/>
    <property type="match status" value="1"/>
</dbReference>
<dbReference type="SUPFAM" id="SSF55166">
    <property type="entry name" value="Hedgehog/DD-peptidase"/>
    <property type="match status" value="1"/>
</dbReference>
<dbReference type="CDD" id="cd14845">
    <property type="entry name" value="L-Ala-D-Glu_peptidase_like"/>
    <property type="match status" value="1"/>
</dbReference>
<feature type="region of interest" description="Disordered" evidence="1">
    <location>
        <begin position="171"/>
        <end position="190"/>
    </location>
</feature>